<organism evidence="1 2">
    <name type="scientific">Mikania micrantha</name>
    <name type="common">bitter vine</name>
    <dbReference type="NCBI Taxonomy" id="192012"/>
    <lineage>
        <taxon>Eukaryota</taxon>
        <taxon>Viridiplantae</taxon>
        <taxon>Streptophyta</taxon>
        <taxon>Embryophyta</taxon>
        <taxon>Tracheophyta</taxon>
        <taxon>Spermatophyta</taxon>
        <taxon>Magnoliopsida</taxon>
        <taxon>eudicotyledons</taxon>
        <taxon>Gunneridae</taxon>
        <taxon>Pentapetalae</taxon>
        <taxon>asterids</taxon>
        <taxon>campanulids</taxon>
        <taxon>Asterales</taxon>
        <taxon>Asteraceae</taxon>
        <taxon>Asteroideae</taxon>
        <taxon>Heliantheae alliance</taxon>
        <taxon>Eupatorieae</taxon>
        <taxon>Mikania</taxon>
    </lineage>
</organism>
<name>A0A5N6PAN0_9ASTR</name>
<gene>
    <name evidence="1" type="ORF">E3N88_10030</name>
</gene>
<dbReference type="PANTHER" id="PTHR35358:SF18">
    <property type="entry name" value="PHOSPHOLIPASE-LIKE PROTEIN-RELATED"/>
    <property type="match status" value="1"/>
</dbReference>
<proteinExistence type="predicted"/>
<evidence type="ECO:0008006" key="3">
    <source>
        <dbReference type="Google" id="ProtNLM"/>
    </source>
</evidence>
<evidence type="ECO:0000313" key="1">
    <source>
        <dbReference type="EMBL" id="KAD6118759.1"/>
    </source>
</evidence>
<dbReference type="PANTHER" id="PTHR35358">
    <property type="entry name" value="OS06G0711100 PROTEIN"/>
    <property type="match status" value="1"/>
</dbReference>
<sequence>MLMKMLRCLKKIDACERFTVQDTNQKSTLQIEVTENHAKSAPKETINNSITIARHLKSKNPRSNGVKSSSSNCICVVWNLDMKMQTQKKEAKYWAGFKKLIDKNWGNTKERDWRNTMTLINLVKDTTELLLDDDSDVEVFDLKQEECELVENVSPMLASLEKFSSLHSGMICVRGYKVKQSNAPILEAIFKKHGDIAAECVFKTNSVRSSILEVVCEVVKQIQTNEFVGKMDEIDRQMSDAKAANIDVSWLQAHLEAIHISNKYNLLMEMKSNTILVNRAAQMDLRERRADLVAALQQFQQAERCVRVLHLVEKNLNDNILESKAIIDSWEQSKRSVATTKVRQSGKEFTLN</sequence>
<dbReference type="InterPro" id="IPR007942">
    <property type="entry name" value="PLipase-like"/>
</dbReference>
<dbReference type="AlphaFoldDB" id="A0A5N6PAN0"/>
<comment type="caution">
    <text evidence="1">The sequence shown here is derived from an EMBL/GenBank/DDBJ whole genome shotgun (WGS) entry which is preliminary data.</text>
</comment>
<keyword evidence="2" id="KW-1185">Reference proteome</keyword>
<dbReference type="Pfam" id="PF05278">
    <property type="entry name" value="PEARLI-4"/>
    <property type="match status" value="1"/>
</dbReference>
<accession>A0A5N6PAN0</accession>
<dbReference type="Proteomes" id="UP000326396">
    <property type="component" value="Linkage Group LG13"/>
</dbReference>
<reference evidence="1 2" key="1">
    <citation type="submission" date="2019-05" db="EMBL/GenBank/DDBJ databases">
        <title>Mikania micrantha, genome provides insights into the molecular mechanism of rapid growth.</title>
        <authorList>
            <person name="Liu B."/>
        </authorList>
    </citation>
    <scope>NUCLEOTIDE SEQUENCE [LARGE SCALE GENOMIC DNA]</scope>
    <source>
        <strain evidence="1">NLD-2019</strain>
        <tissue evidence="1">Leaf</tissue>
    </source>
</reference>
<evidence type="ECO:0000313" key="2">
    <source>
        <dbReference type="Proteomes" id="UP000326396"/>
    </source>
</evidence>
<dbReference type="OrthoDB" id="1506770at2759"/>
<dbReference type="EMBL" id="SZYD01000005">
    <property type="protein sequence ID" value="KAD6118759.1"/>
    <property type="molecule type" value="Genomic_DNA"/>
</dbReference>
<protein>
    <recommendedName>
        <fullName evidence="3">Phospholipase-like protein</fullName>
    </recommendedName>
</protein>